<dbReference type="Gene3D" id="1.10.287.130">
    <property type="match status" value="1"/>
</dbReference>
<dbReference type="Pfam" id="PF13188">
    <property type="entry name" value="PAS_8"/>
    <property type="match status" value="1"/>
</dbReference>
<evidence type="ECO:0000256" key="5">
    <source>
        <dbReference type="ARBA" id="ARBA00022741"/>
    </source>
</evidence>
<dbReference type="CDD" id="cd17534">
    <property type="entry name" value="REC_DC-like"/>
    <property type="match status" value="1"/>
</dbReference>
<keyword evidence="5" id="KW-0547">Nucleotide-binding</keyword>
<dbReference type="InterPro" id="IPR011006">
    <property type="entry name" value="CheY-like_superfamily"/>
</dbReference>
<evidence type="ECO:0000313" key="15">
    <source>
        <dbReference type="EMBL" id="MFC1849549.1"/>
    </source>
</evidence>
<reference evidence="15 16" key="1">
    <citation type="submission" date="2024-09" db="EMBL/GenBank/DDBJ databases">
        <title>Laminarin stimulates single cell rates of sulfate reduction while oxygen inhibits transcriptomic activity in coastal marine sediment.</title>
        <authorList>
            <person name="Lindsay M."/>
            <person name="Orcutt B."/>
            <person name="Emerson D."/>
            <person name="Stepanauskas R."/>
            <person name="D'Angelo T."/>
        </authorList>
    </citation>
    <scope>NUCLEOTIDE SEQUENCE [LARGE SCALE GENOMIC DNA]</scope>
    <source>
        <strain evidence="15">SAG AM-311-K15</strain>
    </source>
</reference>
<keyword evidence="6" id="KW-0418">Kinase</keyword>
<evidence type="ECO:0000256" key="9">
    <source>
        <dbReference type="PROSITE-ProRule" id="PRU00169"/>
    </source>
</evidence>
<dbReference type="Pfam" id="PF00072">
    <property type="entry name" value="Response_reg"/>
    <property type="match status" value="1"/>
</dbReference>
<keyword evidence="10" id="KW-0175">Coiled coil</keyword>
<dbReference type="PROSITE" id="PS50112">
    <property type="entry name" value="PAS"/>
    <property type="match status" value="2"/>
</dbReference>
<dbReference type="SUPFAM" id="SSF55874">
    <property type="entry name" value="ATPase domain of HSP90 chaperone/DNA topoisomerase II/histidine kinase"/>
    <property type="match status" value="1"/>
</dbReference>
<dbReference type="SMART" id="SM00387">
    <property type="entry name" value="HATPase_c"/>
    <property type="match status" value="1"/>
</dbReference>
<dbReference type="Gene3D" id="3.30.565.10">
    <property type="entry name" value="Histidine kinase-like ATPase, C-terminal domain"/>
    <property type="match status" value="1"/>
</dbReference>
<dbReference type="SUPFAM" id="SSF52172">
    <property type="entry name" value="CheY-like"/>
    <property type="match status" value="1"/>
</dbReference>
<evidence type="ECO:0000256" key="8">
    <source>
        <dbReference type="ARBA" id="ARBA00023012"/>
    </source>
</evidence>
<dbReference type="Proteomes" id="UP001594351">
    <property type="component" value="Unassembled WGS sequence"/>
</dbReference>
<dbReference type="Pfam" id="PF02518">
    <property type="entry name" value="HATPase_c"/>
    <property type="match status" value="1"/>
</dbReference>
<protein>
    <recommendedName>
        <fullName evidence="2">histidine kinase</fullName>
        <ecNumber evidence="2">2.7.13.3</ecNumber>
    </recommendedName>
</protein>
<dbReference type="Gene3D" id="3.30.450.20">
    <property type="entry name" value="PAS domain"/>
    <property type="match status" value="2"/>
</dbReference>
<dbReference type="Pfam" id="PF00512">
    <property type="entry name" value="HisKA"/>
    <property type="match status" value="1"/>
</dbReference>
<dbReference type="InterPro" id="IPR005467">
    <property type="entry name" value="His_kinase_dom"/>
</dbReference>
<evidence type="ECO:0000259" key="14">
    <source>
        <dbReference type="PROSITE" id="PS50113"/>
    </source>
</evidence>
<evidence type="ECO:0000259" key="13">
    <source>
        <dbReference type="PROSITE" id="PS50112"/>
    </source>
</evidence>
<keyword evidence="3 9" id="KW-0597">Phosphoprotein</keyword>
<evidence type="ECO:0000259" key="11">
    <source>
        <dbReference type="PROSITE" id="PS50109"/>
    </source>
</evidence>
<feature type="modified residue" description="4-aspartylphosphate" evidence="9">
    <location>
        <position position="54"/>
    </location>
</feature>
<comment type="caution">
    <text evidence="15">The sequence shown here is derived from an EMBL/GenBank/DDBJ whole genome shotgun (WGS) entry which is preliminary data.</text>
</comment>
<dbReference type="NCBIfam" id="TIGR00229">
    <property type="entry name" value="sensory_box"/>
    <property type="match status" value="2"/>
</dbReference>
<dbReference type="PANTHER" id="PTHR43065:SF46">
    <property type="entry name" value="C4-DICARBOXYLATE TRANSPORT SENSOR PROTEIN DCTB"/>
    <property type="match status" value="1"/>
</dbReference>
<dbReference type="InterPro" id="IPR004358">
    <property type="entry name" value="Sig_transdc_His_kin-like_C"/>
</dbReference>
<feature type="domain" description="PAS" evidence="13">
    <location>
        <begin position="389"/>
        <end position="443"/>
    </location>
</feature>
<dbReference type="PRINTS" id="PR00344">
    <property type="entry name" value="BCTRLSENSOR"/>
</dbReference>
<dbReference type="InterPro" id="IPR000014">
    <property type="entry name" value="PAS"/>
</dbReference>
<dbReference type="SMART" id="SM00448">
    <property type="entry name" value="REC"/>
    <property type="match status" value="1"/>
</dbReference>
<evidence type="ECO:0000256" key="1">
    <source>
        <dbReference type="ARBA" id="ARBA00000085"/>
    </source>
</evidence>
<evidence type="ECO:0000256" key="3">
    <source>
        <dbReference type="ARBA" id="ARBA00022553"/>
    </source>
</evidence>
<feature type="domain" description="Response regulatory" evidence="12">
    <location>
        <begin position="4"/>
        <end position="120"/>
    </location>
</feature>
<dbReference type="PROSITE" id="PS50113">
    <property type="entry name" value="PAC"/>
    <property type="match status" value="1"/>
</dbReference>
<proteinExistence type="predicted"/>
<evidence type="ECO:0000256" key="6">
    <source>
        <dbReference type="ARBA" id="ARBA00022777"/>
    </source>
</evidence>
<dbReference type="EC" id="2.7.13.3" evidence="2"/>
<dbReference type="SUPFAM" id="SSF47384">
    <property type="entry name" value="Homodimeric domain of signal transducing histidine kinase"/>
    <property type="match status" value="1"/>
</dbReference>
<feature type="domain" description="Histidine kinase" evidence="11">
    <location>
        <begin position="532"/>
        <end position="751"/>
    </location>
</feature>
<dbReference type="InterPro" id="IPR036097">
    <property type="entry name" value="HisK_dim/P_sf"/>
</dbReference>
<name>A0ABV6YTL5_UNCC1</name>
<evidence type="ECO:0000256" key="4">
    <source>
        <dbReference type="ARBA" id="ARBA00022679"/>
    </source>
</evidence>
<dbReference type="CDD" id="cd00130">
    <property type="entry name" value="PAS"/>
    <property type="match status" value="2"/>
</dbReference>
<feature type="domain" description="PAS" evidence="13">
    <location>
        <begin position="265"/>
        <end position="306"/>
    </location>
</feature>
<feature type="coiled-coil region" evidence="10">
    <location>
        <begin position="379"/>
        <end position="406"/>
    </location>
</feature>
<dbReference type="Gene3D" id="3.40.50.2300">
    <property type="match status" value="1"/>
</dbReference>
<dbReference type="PROSITE" id="PS50109">
    <property type="entry name" value="HIS_KIN"/>
    <property type="match status" value="1"/>
</dbReference>
<sequence length="758" mass="85974">MSRKVLIVEDELIIAEDLAYKLAGSGFTVVGIASNCIDIWALIKENKPDLILMDIVLHNEPTGIEIAHQIRQKFDDVAIVYITAYSDKATLEKAKNTKPHGYLLKPIDDQQLIITIDMALNSCYLESERKQAARAKDKLAKQLEEKIREQKCLYSIANLLGSELMLPYILRTILAYTPDVYSEPTIVYSQIMIEGNNFEFGEWRENQSEIVAEIVIIENKVGFLAIRFDCEKFETDEEYQSKKDFITTLAELIGKIVQKNMYEEKLRILSKAIENAPIGLTFSDMKGTILYTNQAEAEIHGYESPEELIGRNVGIFAPREIKKPLTPNEIKKIKMWERESINIRKDKSVFPVNMISEAVFDVHGNPLGVSTICEDITSRKKTEKALQESEKKYRNLMENAQEAIAVTYKGKICFANEKVAELTGYSVSEIMSKPFDEFIHSDDLPLVIDYYLKRRDGHKVPSVFQCRILNKARAVKWIEFNVIETEWGGKPALLNFVSDITRKKEMEKENFELQIKLIHESKMASIGKLSAGIAHNLGSPITSMLGFTELLARKYPDFAPRYVKTILDSAIKLKEIQENLMKICRQKQEETLTALDINEILKAELTLLEGNSYFKHRITKICHYAPDLPKIQGVFSHYSQALGNIIENACDAMYDQAKRQLTITTSLEGTSILVRIHDTGEGILPQNLDKLFEPFFTTKPAIEEDDDEERPTGTGLGLSSTRYLLNKNGAEISVESKPGDTTFTIIIPLATTPIQLEP</sequence>
<dbReference type="InterPro" id="IPR035965">
    <property type="entry name" value="PAS-like_dom_sf"/>
</dbReference>
<dbReference type="EMBL" id="JBHPBY010000045">
    <property type="protein sequence ID" value="MFC1849549.1"/>
    <property type="molecule type" value="Genomic_DNA"/>
</dbReference>
<dbReference type="InterPro" id="IPR003661">
    <property type="entry name" value="HisK_dim/P_dom"/>
</dbReference>
<keyword evidence="16" id="KW-1185">Reference proteome</keyword>
<evidence type="ECO:0000256" key="2">
    <source>
        <dbReference type="ARBA" id="ARBA00012438"/>
    </source>
</evidence>
<keyword evidence="8" id="KW-0902">Two-component regulatory system</keyword>
<comment type="catalytic activity">
    <reaction evidence="1">
        <text>ATP + protein L-histidine = ADP + protein N-phospho-L-histidine.</text>
        <dbReference type="EC" id="2.7.13.3"/>
    </reaction>
</comment>
<evidence type="ECO:0000313" key="16">
    <source>
        <dbReference type="Proteomes" id="UP001594351"/>
    </source>
</evidence>
<dbReference type="InterPro" id="IPR001789">
    <property type="entry name" value="Sig_transdc_resp-reg_receiver"/>
</dbReference>
<feature type="domain" description="PAC" evidence="14">
    <location>
        <begin position="334"/>
        <end position="388"/>
    </location>
</feature>
<evidence type="ECO:0000256" key="7">
    <source>
        <dbReference type="ARBA" id="ARBA00022840"/>
    </source>
</evidence>
<evidence type="ECO:0000259" key="12">
    <source>
        <dbReference type="PROSITE" id="PS50110"/>
    </source>
</evidence>
<dbReference type="InterPro" id="IPR000700">
    <property type="entry name" value="PAS-assoc_C"/>
</dbReference>
<dbReference type="InterPro" id="IPR036890">
    <property type="entry name" value="HATPase_C_sf"/>
</dbReference>
<dbReference type="InterPro" id="IPR001610">
    <property type="entry name" value="PAC"/>
</dbReference>
<keyword evidence="4" id="KW-0808">Transferase</keyword>
<keyword evidence="7" id="KW-0067">ATP-binding</keyword>
<dbReference type="InterPro" id="IPR003594">
    <property type="entry name" value="HATPase_dom"/>
</dbReference>
<gene>
    <name evidence="15" type="ORF">ACFL27_04995</name>
</gene>
<dbReference type="SMART" id="SM00086">
    <property type="entry name" value="PAC"/>
    <property type="match status" value="2"/>
</dbReference>
<dbReference type="SUPFAM" id="SSF55785">
    <property type="entry name" value="PYP-like sensor domain (PAS domain)"/>
    <property type="match status" value="2"/>
</dbReference>
<evidence type="ECO:0000256" key="10">
    <source>
        <dbReference type="SAM" id="Coils"/>
    </source>
</evidence>
<dbReference type="Pfam" id="PF13426">
    <property type="entry name" value="PAS_9"/>
    <property type="match status" value="1"/>
</dbReference>
<organism evidence="15 16">
    <name type="scientific">candidate division CSSED10-310 bacterium</name>
    <dbReference type="NCBI Taxonomy" id="2855610"/>
    <lineage>
        <taxon>Bacteria</taxon>
        <taxon>Bacteria division CSSED10-310</taxon>
    </lineage>
</organism>
<dbReference type="PANTHER" id="PTHR43065">
    <property type="entry name" value="SENSOR HISTIDINE KINASE"/>
    <property type="match status" value="1"/>
</dbReference>
<dbReference type="PROSITE" id="PS50110">
    <property type="entry name" value="RESPONSE_REGULATORY"/>
    <property type="match status" value="1"/>
</dbReference>
<accession>A0ABV6YTL5</accession>
<dbReference type="CDD" id="cd00082">
    <property type="entry name" value="HisKA"/>
    <property type="match status" value="1"/>
</dbReference>
<dbReference type="SMART" id="SM00091">
    <property type="entry name" value="PAS"/>
    <property type="match status" value="2"/>
</dbReference>